<name>A0ABS5VPU1_9BACT</name>
<comment type="caution">
    <text evidence="2">The sequence shown here is derived from an EMBL/GenBank/DDBJ whole genome shotgun (WGS) entry which is preliminary data.</text>
</comment>
<evidence type="ECO:0000256" key="1">
    <source>
        <dbReference type="SAM" id="Phobius"/>
    </source>
</evidence>
<protein>
    <recommendedName>
        <fullName evidence="4">DUF4126 domain-containing protein</fullName>
    </recommendedName>
</protein>
<evidence type="ECO:0008006" key="4">
    <source>
        <dbReference type="Google" id="ProtNLM"/>
    </source>
</evidence>
<feature type="transmembrane region" description="Helical" evidence="1">
    <location>
        <begin position="123"/>
        <end position="140"/>
    </location>
</feature>
<dbReference type="EMBL" id="JAHESD010000014">
    <property type="protein sequence ID" value="MBT1703356.1"/>
    <property type="molecule type" value="Genomic_DNA"/>
</dbReference>
<reference evidence="2 3" key="1">
    <citation type="submission" date="2021-05" db="EMBL/GenBank/DDBJ databases">
        <title>A Polyphasic approach of four new species of the genus Ohtaekwangia: Ohtaekwangia histidinii sp. nov., Ohtaekwangia cretensis sp. nov., Ohtaekwangia indiensis sp. nov., Ohtaekwangia reichenbachii sp. nov. from diverse environment.</title>
        <authorList>
            <person name="Octaviana S."/>
        </authorList>
    </citation>
    <scope>NUCLEOTIDE SEQUENCE [LARGE SCALE GENOMIC DNA]</scope>
    <source>
        <strain evidence="2 3">PWU20</strain>
    </source>
</reference>
<keyword evidence="1" id="KW-0812">Transmembrane</keyword>
<evidence type="ECO:0000313" key="2">
    <source>
        <dbReference type="EMBL" id="MBT1703356.1"/>
    </source>
</evidence>
<feature type="transmembrane region" description="Helical" evidence="1">
    <location>
        <begin position="87"/>
        <end position="103"/>
    </location>
</feature>
<evidence type="ECO:0000313" key="3">
    <source>
        <dbReference type="Proteomes" id="UP000772618"/>
    </source>
</evidence>
<accession>A0ABS5VPU1</accession>
<sequence>MKVTSTLGGLAGAAALTLMNEGVKKVSKDAPRLDLLGQNAVAKFMKGNNMISKTTQQFFPLAGDLITNSLFYGMARGTNPKNTMIRGALLGLGAGIGAVVLPGQMGLPEKPTNKTNQTKLMTVAWYLLGGLVAAAVINAIDSYKDADIDELKTTAVNTGKNLAKNVVKQVAQTV</sequence>
<dbReference type="Proteomes" id="UP000772618">
    <property type="component" value="Unassembled WGS sequence"/>
</dbReference>
<proteinExistence type="predicted"/>
<gene>
    <name evidence="2" type="ORF">KK060_08705</name>
</gene>
<organism evidence="2 3">
    <name type="scientific">Chryseosolibacter indicus</name>
    <dbReference type="NCBI Taxonomy" id="2782351"/>
    <lineage>
        <taxon>Bacteria</taxon>
        <taxon>Pseudomonadati</taxon>
        <taxon>Bacteroidota</taxon>
        <taxon>Cytophagia</taxon>
        <taxon>Cytophagales</taxon>
        <taxon>Chryseotaleaceae</taxon>
        <taxon>Chryseosolibacter</taxon>
    </lineage>
</organism>
<keyword evidence="1" id="KW-1133">Transmembrane helix</keyword>
<dbReference type="RefSeq" id="WP_254153321.1">
    <property type="nucleotide sequence ID" value="NZ_JAHESD010000014.1"/>
</dbReference>
<keyword evidence="3" id="KW-1185">Reference proteome</keyword>
<keyword evidence="1" id="KW-0472">Membrane</keyword>